<keyword evidence="1" id="KW-1133">Transmembrane helix</keyword>
<evidence type="ECO:0000313" key="2">
    <source>
        <dbReference type="EMBL" id="MEQ2557198.1"/>
    </source>
</evidence>
<evidence type="ECO:0000256" key="1">
    <source>
        <dbReference type="SAM" id="Phobius"/>
    </source>
</evidence>
<gene>
    <name evidence="2" type="ORF">WMO43_04810</name>
</gene>
<keyword evidence="3" id="KW-1185">Reference proteome</keyword>
<name>A0ABV1HCG5_9FIRM</name>
<reference evidence="2 3" key="1">
    <citation type="submission" date="2024-03" db="EMBL/GenBank/DDBJ databases">
        <title>Human intestinal bacterial collection.</title>
        <authorList>
            <person name="Pauvert C."/>
            <person name="Hitch T.C.A."/>
            <person name="Clavel T."/>
        </authorList>
    </citation>
    <scope>NUCLEOTIDE SEQUENCE [LARGE SCALE GENOMIC DNA]</scope>
    <source>
        <strain evidence="2 3">CLA-AA-H185</strain>
    </source>
</reference>
<organism evidence="2 3">
    <name type="scientific">Maccoyibacter intestinihominis</name>
    <dbReference type="NCBI Taxonomy" id="3133499"/>
    <lineage>
        <taxon>Bacteria</taxon>
        <taxon>Bacillati</taxon>
        <taxon>Bacillota</taxon>
        <taxon>Clostridia</taxon>
        <taxon>Lachnospirales</taxon>
        <taxon>Lachnospiraceae</taxon>
        <taxon>Maccoyibacter</taxon>
    </lineage>
</organism>
<dbReference type="EMBL" id="JBBMEX010000004">
    <property type="protein sequence ID" value="MEQ2557198.1"/>
    <property type="molecule type" value="Genomic_DNA"/>
</dbReference>
<sequence length="241" mass="28507">MNKSKGKKAGKICENILFVIGILGIVILYWYDRSITLDPNIKESYTGEYPRYVSEVNEDDIPDEEYYPTMEEALQKADVYYDEYEPYQKNIDHLLVDMENDQYRFIYYQSIQKKKSVNTFATFKIREVDGKKQYAFLRSYVRDSEKFYKGIGDADKNTKAQLARSDYMQHYGIDKNARFVFGDIMEEELKKGESAEALTVEGQKPDAVIPYEENGKKWYFWYFTDLQSDKEGNKLEYTLKQ</sequence>
<comment type="caution">
    <text evidence="2">The sequence shown here is derived from an EMBL/GenBank/DDBJ whole genome shotgun (WGS) entry which is preliminary data.</text>
</comment>
<dbReference type="Proteomes" id="UP001454489">
    <property type="component" value="Unassembled WGS sequence"/>
</dbReference>
<evidence type="ECO:0000313" key="3">
    <source>
        <dbReference type="Proteomes" id="UP001454489"/>
    </source>
</evidence>
<accession>A0ABV1HCG5</accession>
<proteinExistence type="predicted"/>
<keyword evidence="1" id="KW-0812">Transmembrane</keyword>
<keyword evidence="1" id="KW-0472">Membrane</keyword>
<feature type="transmembrane region" description="Helical" evidence="1">
    <location>
        <begin position="12"/>
        <end position="31"/>
    </location>
</feature>
<dbReference type="RefSeq" id="WP_353530297.1">
    <property type="nucleotide sequence ID" value="NZ_JBBMEX010000004.1"/>
</dbReference>
<protein>
    <submittedName>
        <fullName evidence="2">Uncharacterized protein</fullName>
    </submittedName>
</protein>